<reference evidence="3" key="2">
    <citation type="submission" date="2020-09" db="EMBL/GenBank/DDBJ databases">
        <authorList>
            <person name="Sun Q."/>
            <person name="Zhou Y."/>
        </authorList>
    </citation>
    <scope>NUCLEOTIDE SEQUENCE</scope>
    <source>
        <strain evidence="3">CGMCC 1.15519</strain>
    </source>
</reference>
<accession>A0A916ZMC3</accession>
<organism evidence="3 4">
    <name type="scientific">Sandarakinorhabdus glacialis</name>
    <dbReference type="NCBI Taxonomy" id="1614636"/>
    <lineage>
        <taxon>Bacteria</taxon>
        <taxon>Pseudomonadati</taxon>
        <taxon>Pseudomonadota</taxon>
        <taxon>Alphaproteobacteria</taxon>
        <taxon>Sphingomonadales</taxon>
        <taxon>Sphingosinicellaceae</taxon>
        <taxon>Sandarakinorhabdus</taxon>
    </lineage>
</organism>
<protein>
    <submittedName>
        <fullName evidence="3">Aldo/keto reductase</fullName>
    </submittedName>
</protein>
<dbReference type="PANTHER" id="PTHR43625:SF99">
    <property type="entry name" value="ALDO-KETO REDUCTASE 1-RELATED"/>
    <property type="match status" value="1"/>
</dbReference>
<dbReference type="Gene3D" id="3.20.20.100">
    <property type="entry name" value="NADP-dependent oxidoreductase domain"/>
    <property type="match status" value="1"/>
</dbReference>
<comment type="caution">
    <text evidence="3">The sequence shown here is derived from an EMBL/GenBank/DDBJ whole genome shotgun (WGS) entry which is preliminary data.</text>
</comment>
<dbReference type="InterPro" id="IPR036812">
    <property type="entry name" value="NAD(P)_OxRdtase_dom_sf"/>
</dbReference>
<dbReference type="PRINTS" id="PR00069">
    <property type="entry name" value="ALDKETRDTASE"/>
</dbReference>
<dbReference type="Proteomes" id="UP000635071">
    <property type="component" value="Unassembled WGS sequence"/>
</dbReference>
<dbReference type="PROSITE" id="PS51257">
    <property type="entry name" value="PROKAR_LIPOPROTEIN"/>
    <property type="match status" value="1"/>
</dbReference>
<dbReference type="GO" id="GO:0005737">
    <property type="term" value="C:cytoplasm"/>
    <property type="evidence" value="ECO:0007669"/>
    <property type="project" value="TreeGrafter"/>
</dbReference>
<evidence type="ECO:0000313" key="3">
    <source>
        <dbReference type="EMBL" id="GGE04326.1"/>
    </source>
</evidence>
<reference evidence="3" key="1">
    <citation type="journal article" date="2014" name="Int. J. Syst. Evol. Microbiol.">
        <title>Complete genome sequence of Corynebacterium casei LMG S-19264T (=DSM 44701T), isolated from a smear-ripened cheese.</title>
        <authorList>
            <consortium name="US DOE Joint Genome Institute (JGI-PGF)"/>
            <person name="Walter F."/>
            <person name="Albersmeier A."/>
            <person name="Kalinowski J."/>
            <person name="Ruckert C."/>
        </authorList>
    </citation>
    <scope>NUCLEOTIDE SEQUENCE</scope>
    <source>
        <strain evidence="3">CGMCC 1.15519</strain>
    </source>
</reference>
<feature type="domain" description="NADP-dependent oxidoreductase" evidence="2">
    <location>
        <begin position="17"/>
        <end position="312"/>
    </location>
</feature>
<dbReference type="Pfam" id="PF00248">
    <property type="entry name" value="Aldo_ket_red"/>
    <property type="match status" value="1"/>
</dbReference>
<dbReference type="InterPro" id="IPR020471">
    <property type="entry name" value="AKR"/>
</dbReference>
<evidence type="ECO:0000256" key="1">
    <source>
        <dbReference type="ARBA" id="ARBA00023002"/>
    </source>
</evidence>
<name>A0A916ZMC3_9SPHN</name>
<dbReference type="InterPro" id="IPR050791">
    <property type="entry name" value="Aldo-Keto_reductase"/>
</dbReference>
<dbReference type="CDD" id="cd19076">
    <property type="entry name" value="AKR_AKR13A_13D"/>
    <property type="match status" value="1"/>
</dbReference>
<sequence length="334" mass="35435">MQTRKLGTQGLTVSALGLGCMGMAGTAGQAAMYGIVDTDEAVATIHRALENGVNFFDTAEVYGPFLNEELIGRALAGRREQAIIATKFGFRIKDGKVAGTDSTPANVRAVAEASLKRLGTDHIDLFYQHRVDPAVPIEDTVGAMADLVREGKVRYLGLSEAGPGTIARAHAVHPISALQSEWSLWERGVEAEIWPLCQQLGIGFVPYSPLGRGFLTGNQPRAEDLPETDYRKRDPRYQGTNYDANMAAVAIVKSIADIHAATAAQVALAWLLAKGDGVVPIPGSKRRVTLDDNAGAAALALTANDLARLDAALPPGTTAGDRYGSPAMMAMVRL</sequence>
<evidence type="ECO:0000313" key="4">
    <source>
        <dbReference type="Proteomes" id="UP000635071"/>
    </source>
</evidence>
<gene>
    <name evidence="3" type="ORF">GCM10011529_08350</name>
</gene>
<dbReference type="AlphaFoldDB" id="A0A916ZMC3"/>
<dbReference type="PANTHER" id="PTHR43625">
    <property type="entry name" value="AFLATOXIN B1 ALDEHYDE REDUCTASE"/>
    <property type="match status" value="1"/>
</dbReference>
<proteinExistence type="predicted"/>
<evidence type="ECO:0000259" key="2">
    <source>
        <dbReference type="Pfam" id="PF00248"/>
    </source>
</evidence>
<keyword evidence="4" id="KW-1185">Reference proteome</keyword>
<dbReference type="GO" id="GO:0016491">
    <property type="term" value="F:oxidoreductase activity"/>
    <property type="evidence" value="ECO:0007669"/>
    <property type="project" value="UniProtKB-KW"/>
</dbReference>
<keyword evidence="1" id="KW-0560">Oxidoreductase</keyword>
<dbReference type="EMBL" id="BMJM01000002">
    <property type="protein sequence ID" value="GGE04326.1"/>
    <property type="molecule type" value="Genomic_DNA"/>
</dbReference>
<dbReference type="SUPFAM" id="SSF51430">
    <property type="entry name" value="NAD(P)-linked oxidoreductase"/>
    <property type="match status" value="1"/>
</dbReference>
<dbReference type="RefSeq" id="WP_188761660.1">
    <property type="nucleotide sequence ID" value="NZ_BMJM01000002.1"/>
</dbReference>
<dbReference type="InterPro" id="IPR023210">
    <property type="entry name" value="NADP_OxRdtase_dom"/>
</dbReference>